<protein>
    <submittedName>
        <fullName evidence="8">RDD family protein</fullName>
    </submittedName>
</protein>
<reference evidence="8 9" key="1">
    <citation type="submission" date="2017-05" db="EMBL/GenBank/DDBJ databases">
        <authorList>
            <person name="Song R."/>
            <person name="Chenine A.L."/>
            <person name="Ruprecht R.M."/>
        </authorList>
    </citation>
    <scope>NUCLEOTIDE SEQUENCE [LARGE SCALE GENOMIC DNA]</scope>
    <source>
        <strain evidence="8 9">CECT 8899</strain>
    </source>
</reference>
<evidence type="ECO:0000313" key="9">
    <source>
        <dbReference type="Proteomes" id="UP000201613"/>
    </source>
</evidence>
<proteinExistence type="predicted"/>
<dbReference type="AlphaFoldDB" id="A0A238LJ87"/>
<dbReference type="GO" id="GO:0005886">
    <property type="term" value="C:plasma membrane"/>
    <property type="evidence" value="ECO:0007669"/>
    <property type="project" value="UniProtKB-SubCell"/>
</dbReference>
<evidence type="ECO:0000256" key="6">
    <source>
        <dbReference type="SAM" id="Phobius"/>
    </source>
</evidence>
<accession>A0A238LJ87</accession>
<evidence type="ECO:0000256" key="5">
    <source>
        <dbReference type="ARBA" id="ARBA00023136"/>
    </source>
</evidence>
<feature type="domain" description="RDD" evidence="7">
    <location>
        <begin position="24"/>
        <end position="139"/>
    </location>
</feature>
<keyword evidence="4 6" id="KW-1133">Transmembrane helix</keyword>
<evidence type="ECO:0000256" key="3">
    <source>
        <dbReference type="ARBA" id="ARBA00022692"/>
    </source>
</evidence>
<dbReference type="PANTHER" id="PTHR36115">
    <property type="entry name" value="PROLINE-RICH ANTIGEN HOMOLOG-RELATED"/>
    <property type="match status" value="1"/>
</dbReference>
<dbReference type="EMBL" id="FXZK01000011">
    <property type="protein sequence ID" value="SMY09678.1"/>
    <property type="molecule type" value="Genomic_DNA"/>
</dbReference>
<comment type="subcellular location">
    <subcellularLocation>
        <location evidence="1">Cell membrane</location>
        <topology evidence="1">Multi-pass membrane protein</topology>
    </subcellularLocation>
</comment>
<keyword evidence="3 6" id="KW-0812">Transmembrane</keyword>
<feature type="transmembrane region" description="Helical" evidence="6">
    <location>
        <begin position="107"/>
        <end position="130"/>
    </location>
</feature>
<evidence type="ECO:0000313" key="8">
    <source>
        <dbReference type="EMBL" id="SMY09678.1"/>
    </source>
</evidence>
<evidence type="ECO:0000256" key="2">
    <source>
        <dbReference type="ARBA" id="ARBA00022475"/>
    </source>
</evidence>
<feature type="transmembrane region" description="Helical" evidence="6">
    <location>
        <begin position="28"/>
        <end position="46"/>
    </location>
</feature>
<keyword evidence="9" id="KW-1185">Reference proteome</keyword>
<keyword evidence="2" id="KW-1003">Cell membrane</keyword>
<sequence>MTTSRLLHGLPSPDEGAAFYAGVPLKRALAWVFDVVLIGLISAIAVPFTAFTAIFYFPFLMLVLGFLYRWFTLAGGSATWGMRLMAIEIRQADGDRLSNQSAFLHTLGYSISVAVAPLQLISVIMMLVTARGQGLTDTVMQTAAINRPA</sequence>
<dbReference type="PANTHER" id="PTHR36115:SF6">
    <property type="entry name" value="PROLINE-RICH ANTIGEN HOMOLOG"/>
    <property type="match status" value="1"/>
</dbReference>
<dbReference type="InterPro" id="IPR010432">
    <property type="entry name" value="RDD"/>
</dbReference>
<gene>
    <name evidence="8" type="ORF">LOM8899_03850</name>
</gene>
<name>A0A238LJ87_9RHOB</name>
<evidence type="ECO:0000259" key="7">
    <source>
        <dbReference type="Pfam" id="PF06271"/>
    </source>
</evidence>
<dbReference type="InterPro" id="IPR051791">
    <property type="entry name" value="Pra-immunoreactive"/>
</dbReference>
<dbReference type="OrthoDB" id="7270324at2"/>
<keyword evidence="5 6" id="KW-0472">Membrane</keyword>
<dbReference type="Proteomes" id="UP000201613">
    <property type="component" value="Unassembled WGS sequence"/>
</dbReference>
<dbReference type="Pfam" id="PF06271">
    <property type="entry name" value="RDD"/>
    <property type="match status" value="1"/>
</dbReference>
<organism evidence="8 9">
    <name type="scientific">Flavimaricola marinus</name>
    <dbReference type="NCBI Taxonomy" id="1819565"/>
    <lineage>
        <taxon>Bacteria</taxon>
        <taxon>Pseudomonadati</taxon>
        <taxon>Pseudomonadota</taxon>
        <taxon>Alphaproteobacteria</taxon>
        <taxon>Rhodobacterales</taxon>
        <taxon>Paracoccaceae</taxon>
        <taxon>Flavimaricola</taxon>
    </lineage>
</organism>
<evidence type="ECO:0000256" key="1">
    <source>
        <dbReference type="ARBA" id="ARBA00004651"/>
    </source>
</evidence>
<evidence type="ECO:0000256" key="4">
    <source>
        <dbReference type="ARBA" id="ARBA00022989"/>
    </source>
</evidence>
<dbReference type="RefSeq" id="WP_093993855.1">
    <property type="nucleotide sequence ID" value="NZ_FXZK01000011.1"/>
</dbReference>